<evidence type="ECO:0000256" key="1">
    <source>
        <dbReference type="ARBA" id="ARBA00001663"/>
    </source>
</evidence>
<dbReference type="PANTHER" id="PTHR10797">
    <property type="entry name" value="CCR4-NOT TRANSCRIPTION COMPLEX SUBUNIT"/>
    <property type="match status" value="1"/>
</dbReference>
<evidence type="ECO:0000256" key="6">
    <source>
        <dbReference type="ARBA" id="ARBA00011757"/>
    </source>
</evidence>
<evidence type="ECO:0000313" key="20">
    <source>
        <dbReference type="Proteomes" id="UP001055439"/>
    </source>
</evidence>
<dbReference type="InterPro" id="IPR012337">
    <property type="entry name" value="RNaseH-like_sf"/>
</dbReference>
<dbReference type="InterPro" id="IPR039637">
    <property type="entry name" value="CNOT7/CNOT8/Pop2"/>
</dbReference>
<evidence type="ECO:0000256" key="14">
    <source>
        <dbReference type="ARBA" id="ARBA00023015"/>
    </source>
</evidence>
<keyword evidence="20" id="KW-1185">Reference proteome</keyword>
<dbReference type="InterPro" id="IPR006941">
    <property type="entry name" value="RNase_CAF1"/>
</dbReference>
<evidence type="ECO:0000313" key="19">
    <source>
        <dbReference type="EMBL" id="URD82920.1"/>
    </source>
</evidence>
<dbReference type="GO" id="GO:0005737">
    <property type="term" value="C:cytoplasm"/>
    <property type="evidence" value="ECO:0007669"/>
    <property type="project" value="UniProtKB-SubCell"/>
</dbReference>
<evidence type="ECO:0000256" key="16">
    <source>
        <dbReference type="ARBA" id="ARBA00023242"/>
    </source>
</evidence>
<dbReference type="GO" id="GO:0003723">
    <property type="term" value="F:RNA binding"/>
    <property type="evidence" value="ECO:0007669"/>
    <property type="project" value="UniProtKB-KW"/>
</dbReference>
<evidence type="ECO:0000256" key="15">
    <source>
        <dbReference type="ARBA" id="ARBA00023163"/>
    </source>
</evidence>
<evidence type="ECO:0000256" key="12">
    <source>
        <dbReference type="ARBA" id="ARBA00022839"/>
    </source>
</evidence>
<dbReference type="Gene3D" id="3.30.420.10">
    <property type="entry name" value="Ribonuclease H-like superfamily/Ribonuclease H"/>
    <property type="match status" value="2"/>
</dbReference>
<comment type="subcellular location">
    <subcellularLocation>
        <location evidence="4">Cytoplasm</location>
    </subcellularLocation>
    <subcellularLocation>
        <location evidence="3">Nucleus</location>
    </subcellularLocation>
</comment>
<keyword evidence="16" id="KW-0539">Nucleus</keyword>
<comment type="function">
    <text evidence="17">Ubiquitous transcription factor required for a diverse set of processes. It is a component of the CCR4 complex involved in the control of gene expression.</text>
</comment>
<dbReference type="EMBL" id="CP097503">
    <property type="protein sequence ID" value="URD82920.1"/>
    <property type="molecule type" value="Genomic_DNA"/>
</dbReference>
<keyword evidence="8" id="KW-0963">Cytoplasm</keyword>
<sequence length="491" mass="51741">MPSQLGGGGGGGPPYLVVRRVWAWNLEYEFSIIASLVDRFSYVAFDTEFPGLLYSTGRPHRLPRPACGTPSSRPTSTRWSSSNSASPSSTPSATSPTSAPAAGSGTCGSSTSGNSTSDATPTRRTPSTCSAPVASTSTGFPASALTPATSPPSSVVPASSPIAVSAARSPLDGSPFTAVTTSPISSRCWERHASARHPGRVPRPGELARRDCGSHMMFGCEGLSGGLESVASTLGVPRQAGKSHQAGSGGGGGPRYLVVRRVWAWNLEYEFSIIASLVDRFSYVAFDTEFPGLLYSTGRPHRLPPPSLRYALLKANVDEMELVQLGLTLFDAFGHLPDIGTGGRVGYVGSSTSGNSTSDATPRAGLHRPAPLQWHRLRPASRFGIDSGDFAALLCRSGLVAHCRFCRPLSARWIAFHGCYDFAYLIKVLGNGTPLPDTLEEFLGLVNLLFGETVDLKYMMFGCEGLSGGLESVASTLGATPSWEVASSWLR</sequence>
<keyword evidence="12" id="KW-0269">Exonuclease</keyword>
<evidence type="ECO:0000256" key="13">
    <source>
        <dbReference type="ARBA" id="ARBA00022884"/>
    </source>
</evidence>
<dbReference type="EC" id="3.1.13.4" evidence="7"/>
<evidence type="ECO:0000256" key="18">
    <source>
        <dbReference type="SAM" id="MobiDB-lite"/>
    </source>
</evidence>
<comment type="subunit">
    <text evidence="6">Component of the CCR4-NOT complex, at least composed of CRR4 and CAF1 proteins.</text>
</comment>
<comment type="cofactor">
    <cofactor evidence="2">
        <name>a divalent metal cation</name>
        <dbReference type="ChEBI" id="CHEBI:60240"/>
    </cofactor>
</comment>
<evidence type="ECO:0000256" key="10">
    <source>
        <dbReference type="ARBA" id="ARBA00022723"/>
    </source>
</evidence>
<gene>
    <name evidence="19" type="ORF">MUK42_08039</name>
</gene>
<keyword evidence="10" id="KW-0479">Metal-binding</keyword>
<organism evidence="19 20">
    <name type="scientific">Musa troglodytarum</name>
    <name type="common">fe'i banana</name>
    <dbReference type="NCBI Taxonomy" id="320322"/>
    <lineage>
        <taxon>Eukaryota</taxon>
        <taxon>Viridiplantae</taxon>
        <taxon>Streptophyta</taxon>
        <taxon>Embryophyta</taxon>
        <taxon>Tracheophyta</taxon>
        <taxon>Spermatophyta</taxon>
        <taxon>Magnoliopsida</taxon>
        <taxon>Liliopsida</taxon>
        <taxon>Zingiberales</taxon>
        <taxon>Musaceae</taxon>
        <taxon>Musa</taxon>
    </lineage>
</organism>
<dbReference type="OrthoDB" id="739979at2759"/>
<comment type="catalytic activity">
    <reaction evidence="1">
        <text>Exonucleolytic cleavage of poly(A) to 5'-AMP.</text>
        <dbReference type="EC" id="3.1.13.4"/>
    </reaction>
</comment>
<evidence type="ECO:0000256" key="8">
    <source>
        <dbReference type="ARBA" id="ARBA00022490"/>
    </source>
</evidence>
<feature type="compositionally biased region" description="Polar residues" evidence="18">
    <location>
        <begin position="122"/>
        <end position="135"/>
    </location>
</feature>
<dbReference type="GO" id="GO:0005634">
    <property type="term" value="C:nucleus"/>
    <property type="evidence" value="ECO:0007669"/>
    <property type="project" value="UniProtKB-SubCell"/>
</dbReference>
<protein>
    <recommendedName>
        <fullName evidence="7">poly(A)-specific ribonuclease</fullName>
        <ecNumber evidence="7">3.1.13.4</ecNumber>
    </recommendedName>
</protein>
<keyword evidence="14" id="KW-0805">Transcription regulation</keyword>
<keyword evidence="13" id="KW-0694">RNA-binding</keyword>
<evidence type="ECO:0000256" key="17">
    <source>
        <dbReference type="ARBA" id="ARBA00025148"/>
    </source>
</evidence>
<evidence type="ECO:0000256" key="5">
    <source>
        <dbReference type="ARBA" id="ARBA00008372"/>
    </source>
</evidence>
<dbReference type="AlphaFoldDB" id="A0A9E7JJ06"/>
<dbReference type="Proteomes" id="UP001055439">
    <property type="component" value="Chromosome 10"/>
</dbReference>
<evidence type="ECO:0000256" key="2">
    <source>
        <dbReference type="ARBA" id="ARBA00001968"/>
    </source>
</evidence>
<accession>A0A9E7JJ06</accession>
<evidence type="ECO:0000256" key="9">
    <source>
        <dbReference type="ARBA" id="ARBA00022722"/>
    </source>
</evidence>
<dbReference type="GO" id="GO:0004535">
    <property type="term" value="F:poly(A)-specific ribonuclease activity"/>
    <property type="evidence" value="ECO:0007669"/>
    <property type="project" value="UniProtKB-EC"/>
</dbReference>
<keyword evidence="11" id="KW-0378">Hydrolase</keyword>
<feature type="region of interest" description="Disordered" evidence="18">
    <location>
        <begin position="54"/>
        <end position="135"/>
    </location>
</feature>
<comment type="similarity">
    <text evidence="5">Belongs to the CAF1 family.</text>
</comment>
<proteinExistence type="inferred from homology"/>
<evidence type="ECO:0000256" key="4">
    <source>
        <dbReference type="ARBA" id="ARBA00004496"/>
    </source>
</evidence>
<evidence type="ECO:0000256" key="11">
    <source>
        <dbReference type="ARBA" id="ARBA00022801"/>
    </source>
</evidence>
<evidence type="ECO:0000256" key="3">
    <source>
        <dbReference type="ARBA" id="ARBA00004123"/>
    </source>
</evidence>
<evidence type="ECO:0000256" key="7">
    <source>
        <dbReference type="ARBA" id="ARBA00012161"/>
    </source>
</evidence>
<reference evidence="19" key="1">
    <citation type="submission" date="2022-05" db="EMBL/GenBank/DDBJ databases">
        <title>The Musa troglodytarum L. genome provides insights into the mechanism of non-climacteric behaviour and enrichment of carotenoids.</title>
        <authorList>
            <person name="Wang J."/>
        </authorList>
    </citation>
    <scope>NUCLEOTIDE SEQUENCE</scope>
    <source>
        <tissue evidence="19">Leaf</tissue>
    </source>
</reference>
<feature type="compositionally biased region" description="Low complexity" evidence="18">
    <location>
        <begin position="69"/>
        <end position="120"/>
    </location>
</feature>
<keyword evidence="9" id="KW-0540">Nuclease</keyword>
<dbReference type="GO" id="GO:0046872">
    <property type="term" value="F:metal ion binding"/>
    <property type="evidence" value="ECO:0007669"/>
    <property type="project" value="UniProtKB-KW"/>
</dbReference>
<dbReference type="SUPFAM" id="SSF53098">
    <property type="entry name" value="Ribonuclease H-like"/>
    <property type="match status" value="2"/>
</dbReference>
<name>A0A9E7JJ06_9LILI</name>
<dbReference type="InterPro" id="IPR036397">
    <property type="entry name" value="RNaseH_sf"/>
</dbReference>
<dbReference type="Pfam" id="PF04857">
    <property type="entry name" value="CAF1"/>
    <property type="match status" value="1"/>
</dbReference>
<keyword evidence="15" id="KW-0804">Transcription</keyword>
<dbReference type="GO" id="GO:0030014">
    <property type="term" value="C:CCR4-NOT complex"/>
    <property type="evidence" value="ECO:0007669"/>
    <property type="project" value="InterPro"/>
</dbReference>